<feature type="transmembrane region" description="Helical" evidence="1">
    <location>
        <begin position="47"/>
        <end position="66"/>
    </location>
</feature>
<keyword evidence="3" id="KW-1185">Reference proteome</keyword>
<proteinExistence type="predicted"/>
<protein>
    <submittedName>
        <fullName evidence="2">Uncharacterized protein</fullName>
    </submittedName>
</protein>
<evidence type="ECO:0000256" key="1">
    <source>
        <dbReference type="SAM" id="Phobius"/>
    </source>
</evidence>
<gene>
    <name evidence="2" type="ORF">GCM10009092_00560</name>
</gene>
<organism evidence="2 3">
    <name type="scientific">Bowmanella denitrificans</name>
    <dbReference type="NCBI Taxonomy" id="366582"/>
    <lineage>
        <taxon>Bacteria</taxon>
        <taxon>Pseudomonadati</taxon>
        <taxon>Pseudomonadota</taxon>
        <taxon>Gammaproteobacteria</taxon>
        <taxon>Alteromonadales</taxon>
        <taxon>Alteromonadaceae</taxon>
        <taxon>Bowmanella</taxon>
    </lineage>
</organism>
<name>A0ABP3G9B7_9ALTE</name>
<sequence>MFVSKPIETVFFKMSFLSQLTVSRIIGSIAMLAIFFIGFYISVEYVLIYILFFQAITWMTMLGLNYSQAKKLL</sequence>
<keyword evidence="1" id="KW-1133">Transmembrane helix</keyword>
<comment type="caution">
    <text evidence="2">The sequence shown here is derived from an EMBL/GenBank/DDBJ whole genome shotgun (WGS) entry which is preliminary data.</text>
</comment>
<accession>A0ABP3G9B7</accession>
<keyword evidence="1" id="KW-0812">Transmembrane</keyword>
<dbReference type="Proteomes" id="UP001501757">
    <property type="component" value="Unassembled WGS sequence"/>
</dbReference>
<dbReference type="EMBL" id="BAAAEI010000001">
    <property type="protein sequence ID" value="GAA0339952.1"/>
    <property type="molecule type" value="Genomic_DNA"/>
</dbReference>
<evidence type="ECO:0000313" key="3">
    <source>
        <dbReference type="Proteomes" id="UP001501757"/>
    </source>
</evidence>
<reference evidence="3" key="1">
    <citation type="journal article" date="2019" name="Int. J. Syst. Evol. Microbiol.">
        <title>The Global Catalogue of Microorganisms (GCM) 10K type strain sequencing project: providing services to taxonomists for standard genome sequencing and annotation.</title>
        <authorList>
            <consortium name="The Broad Institute Genomics Platform"/>
            <consortium name="The Broad Institute Genome Sequencing Center for Infectious Disease"/>
            <person name="Wu L."/>
            <person name="Ma J."/>
        </authorList>
    </citation>
    <scope>NUCLEOTIDE SEQUENCE [LARGE SCALE GENOMIC DNA]</scope>
    <source>
        <strain evidence="3">JCM 13378</strain>
    </source>
</reference>
<feature type="transmembrane region" description="Helical" evidence="1">
    <location>
        <begin position="21"/>
        <end position="41"/>
    </location>
</feature>
<evidence type="ECO:0000313" key="2">
    <source>
        <dbReference type="EMBL" id="GAA0339952.1"/>
    </source>
</evidence>
<keyword evidence="1" id="KW-0472">Membrane</keyword>